<sequence>MPSPNIEMLQSVVKGLGELKEDLVFIGGVVAELYAKEPTVSDIRPTLDVDCIIKIPSRFEYTKLEEKLRDKGLSHDQSEGAPICRWDYNGIKLDVMPTDKRILGFSNKWYKEGIENRIVKVLPDGNQIFIFQPEYYLASKFEAFKSRGGTDLRQSHDFEDIIYIIDNLPEITDTIREVNKNVKNYLKTEFDNLQKNYSLNEAIECALPYGSTGPRIDSARTKIEELANLS</sequence>
<gene>
    <name evidence="1" type="ORF">LCGC14_3057250</name>
</gene>
<dbReference type="AlphaFoldDB" id="A0A0F8X877"/>
<name>A0A0F8X877_9ZZZZ</name>
<proteinExistence type="predicted"/>
<evidence type="ECO:0000313" key="1">
    <source>
        <dbReference type="EMBL" id="KKK57165.1"/>
    </source>
</evidence>
<reference evidence="1" key="1">
    <citation type="journal article" date="2015" name="Nature">
        <title>Complex archaea that bridge the gap between prokaryotes and eukaryotes.</title>
        <authorList>
            <person name="Spang A."/>
            <person name="Saw J.H."/>
            <person name="Jorgensen S.L."/>
            <person name="Zaremba-Niedzwiedzka K."/>
            <person name="Martijn J."/>
            <person name="Lind A.E."/>
            <person name="van Eijk R."/>
            <person name="Schleper C."/>
            <person name="Guy L."/>
            <person name="Ettema T.J."/>
        </authorList>
    </citation>
    <scope>NUCLEOTIDE SEQUENCE</scope>
</reference>
<accession>A0A0F8X877</accession>
<organism evidence="1">
    <name type="scientific">marine sediment metagenome</name>
    <dbReference type="NCBI Taxonomy" id="412755"/>
    <lineage>
        <taxon>unclassified sequences</taxon>
        <taxon>metagenomes</taxon>
        <taxon>ecological metagenomes</taxon>
    </lineage>
</organism>
<comment type="caution">
    <text evidence="1">The sequence shown here is derived from an EMBL/GenBank/DDBJ whole genome shotgun (WGS) entry which is preliminary data.</text>
</comment>
<dbReference type="EMBL" id="LAZR01064623">
    <property type="protein sequence ID" value="KKK57165.1"/>
    <property type="molecule type" value="Genomic_DNA"/>
</dbReference>
<protein>
    <submittedName>
        <fullName evidence="1">Uncharacterized protein</fullName>
    </submittedName>
</protein>